<comment type="caution">
    <text evidence="1">The sequence shown here is derived from an EMBL/GenBank/DDBJ whole genome shotgun (WGS) entry which is preliminary data.</text>
</comment>
<accession>A0ABQ5JC60</accession>
<dbReference type="EMBL" id="BQNB010021794">
    <property type="protein sequence ID" value="GJU10132.1"/>
    <property type="molecule type" value="Genomic_DNA"/>
</dbReference>
<keyword evidence="2" id="KW-1185">Reference proteome</keyword>
<gene>
    <name evidence="1" type="ORF">Tco_1132528</name>
</gene>
<evidence type="ECO:0000313" key="2">
    <source>
        <dbReference type="Proteomes" id="UP001151760"/>
    </source>
</evidence>
<organism evidence="1 2">
    <name type="scientific">Tanacetum coccineum</name>
    <dbReference type="NCBI Taxonomy" id="301880"/>
    <lineage>
        <taxon>Eukaryota</taxon>
        <taxon>Viridiplantae</taxon>
        <taxon>Streptophyta</taxon>
        <taxon>Embryophyta</taxon>
        <taxon>Tracheophyta</taxon>
        <taxon>Spermatophyta</taxon>
        <taxon>Magnoliopsida</taxon>
        <taxon>eudicotyledons</taxon>
        <taxon>Gunneridae</taxon>
        <taxon>Pentapetalae</taxon>
        <taxon>asterids</taxon>
        <taxon>campanulids</taxon>
        <taxon>Asterales</taxon>
        <taxon>Asteraceae</taxon>
        <taxon>Asteroideae</taxon>
        <taxon>Anthemideae</taxon>
        <taxon>Anthemidinae</taxon>
        <taxon>Tanacetum</taxon>
    </lineage>
</organism>
<dbReference type="Proteomes" id="UP001151760">
    <property type="component" value="Unassembled WGS sequence"/>
</dbReference>
<proteinExistence type="predicted"/>
<reference evidence="1" key="1">
    <citation type="journal article" date="2022" name="Int. J. Mol. Sci.">
        <title>Draft Genome of Tanacetum Coccineum: Genomic Comparison of Closely Related Tanacetum-Family Plants.</title>
        <authorList>
            <person name="Yamashiro T."/>
            <person name="Shiraishi A."/>
            <person name="Nakayama K."/>
            <person name="Satake H."/>
        </authorList>
    </citation>
    <scope>NUCLEOTIDE SEQUENCE</scope>
</reference>
<evidence type="ECO:0000313" key="1">
    <source>
        <dbReference type="EMBL" id="GJU10132.1"/>
    </source>
</evidence>
<protein>
    <submittedName>
        <fullName evidence="1">Uncharacterized protein</fullName>
    </submittedName>
</protein>
<reference evidence="1" key="2">
    <citation type="submission" date="2022-01" db="EMBL/GenBank/DDBJ databases">
        <authorList>
            <person name="Yamashiro T."/>
            <person name="Shiraishi A."/>
            <person name="Satake H."/>
            <person name="Nakayama K."/>
        </authorList>
    </citation>
    <scope>NUCLEOTIDE SEQUENCE</scope>
</reference>
<sequence>MENVEEETVDAATTGVSTAVVTISTAEPMTPPSSTTVFNDEDVTMAMAHTLIKMKEQKAKEKGVAITDVEDSSRTFRPVRSITTLQPLLTIDPKDKGKGVLVEEEPVKVKRKDQGDLQIQADAELTQRLHEEELAELERRQKERITQEEASMAALYEEYDTIQASIDADALFAAKLQQEERE</sequence>
<name>A0ABQ5JC60_9ASTR</name>